<name>S0G219_9BACT</name>
<dbReference type="Gene3D" id="3.90.1210.10">
    <property type="entry name" value="Antifreeze-like/N-acetylneuraminic acid synthase C-terminal domain"/>
    <property type="match status" value="1"/>
</dbReference>
<comment type="caution">
    <text evidence="2">The sequence shown here is derived from an EMBL/GenBank/DDBJ whole genome shotgun (WGS) entry which is preliminary data.</text>
</comment>
<dbReference type="EC" id="2.5.1.56" evidence="2"/>
<proteinExistence type="predicted"/>
<feature type="domain" description="AFP-like" evidence="1">
    <location>
        <begin position="290"/>
        <end position="348"/>
    </location>
</feature>
<dbReference type="InterPro" id="IPR013974">
    <property type="entry name" value="SAF"/>
</dbReference>
<dbReference type="InterPro" id="IPR036732">
    <property type="entry name" value="AFP_Neu5c_C_sf"/>
</dbReference>
<dbReference type="InterPro" id="IPR020030">
    <property type="entry name" value="Pseudaminic_synth_PseI"/>
</dbReference>
<dbReference type="AlphaFoldDB" id="S0G219"/>
<dbReference type="OrthoDB" id="9781701at2"/>
<dbReference type="GO" id="GO:0047444">
    <property type="term" value="F:N-acylneuraminate-9-phosphate synthase activity"/>
    <property type="evidence" value="ECO:0007669"/>
    <property type="project" value="TreeGrafter"/>
</dbReference>
<dbReference type="GO" id="GO:0016051">
    <property type="term" value="P:carbohydrate biosynthetic process"/>
    <property type="evidence" value="ECO:0007669"/>
    <property type="project" value="InterPro"/>
</dbReference>
<dbReference type="SMART" id="SM00858">
    <property type="entry name" value="SAF"/>
    <property type="match status" value="1"/>
</dbReference>
<protein>
    <submittedName>
        <fullName evidence="2">N-acetylneuraminate synthase NeuB</fullName>
        <ecNumber evidence="2">2.5.1.56</ecNumber>
    </submittedName>
</protein>
<dbReference type="PROSITE" id="PS50844">
    <property type="entry name" value="AFP_LIKE"/>
    <property type="match status" value="1"/>
</dbReference>
<dbReference type="SUPFAM" id="SSF51269">
    <property type="entry name" value="AFP III-like domain"/>
    <property type="match status" value="1"/>
</dbReference>
<dbReference type="Gene3D" id="3.20.20.70">
    <property type="entry name" value="Aldolase class I"/>
    <property type="match status" value="1"/>
</dbReference>
<dbReference type="RefSeq" id="WP_006965767.1">
    <property type="nucleotide sequence ID" value="NZ_APJX01000004.1"/>
</dbReference>
<dbReference type="InterPro" id="IPR057736">
    <property type="entry name" value="SAF_PseI/NeuA/NeuB"/>
</dbReference>
<evidence type="ECO:0000313" key="2">
    <source>
        <dbReference type="EMBL" id="EMS79529.1"/>
    </source>
</evidence>
<dbReference type="CDD" id="cd11615">
    <property type="entry name" value="SAF_NeuB_like"/>
    <property type="match status" value="1"/>
</dbReference>
<dbReference type="EMBL" id="APJX01000004">
    <property type="protein sequence ID" value="EMS79529.1"/>
    <property type="molecule type" value="Genomic_DNA"/>
</dbReference>
<reference evidence="2 3" key="1">
    <citation type="journal article" date="2013" name="Genome Announc.">
        <title>Draft Genome Sequence of Desulfotignum phosphitoxidans DSM 13687 Strain FiPS-3.</title>
        <authorList>
            <person name="Poehlein A."/>
            <person name="Daniel R."/>
            <person name="Simeonova D.D."/>
        </authorList>
    </citation>
    <scope>NUCLEOTIDE SEQUENCE [LARGE SCALE GENOMIC DNA]</scope>
    <source>
        <strain evidence="2 3">DSM 13687</strain>
    </source>
</reference>
<dbReference type="PANTHER" id="PTHR42966:SF2">
    <property type="entry name" value="PSEUDAMINIC ACID SYNTHASE"/>
    <property type="match status" value="1"/>
</dbReference>
<dbReference type="InterPro" id="IPR013132">
    <property type="entry name" value="PseI/NeuA/B-like_N"/>
</dbReference>
<dbReference type="Pfam" id="PF03102">
    <property type="entry name" value="NeuB"/>
    <property type="match status" value="1"/>
</dbReference>
<dbReference type="InterPro" id="IPR013785">
    <property type="entry name" value="Aldolase_TIM"/>
</dbReference>
<dbReference type="PATRIC" id="fig|1286635.3.peg.2112"/>
<dbReference type="InterPro" id="IPR006190">
    <property type="entry name" value="SAF_AFP_Neu5Ac"/>
</dbReference>
<dbReference type="GO" id="GO:0050462">
    <property type="term" value="F:N-acetylneuraminate synthase activity"/>
    <property type="evidence" value="ECO:0007669"/>
    <property type="project" value="UniProtKB-EC"/>
</dbReference>
<dbReference type="SUPFAM" id="SSF51569">
    <property type="entry name" value="Aldolase"/>
    <property type="match status" value="1"/>
</dbReference>
<sequence>MKLNNSFKIANKTIGGDSPTFIIAEMSGNHGHDLQKAKDIIFAAKESGADAIKLQTYTPDTITLNSDAPHFFIKEGPWRGQTLYQLYAQAYTPWEWHPELKDLANNIGLIFFSSPFDFSSVDFLEELNCPAYKIASPEIIDIPLIQKVARTGKPLIFSTGNATLAEINEAINAALELGSQNIALLKCTSTYPAPPEKINLATIPHMKQSFKCPVGLSDHTLGIGVPIASIGLGASIIEKHFIIDRNDDSADNFFSATTDEFKAMVTGIRAAEKAVGTVTYPVTIQKPQRSIIVTKDIKTGDVLNEQNIKSLRPGGGILPKDYAKIVNRKAACNIPKGSLLIWDMVGAYK</sequence>
<dbReference type="PANTHER" id="PTHR42966">
    <property type="entry name" value="N-ACETYLNEURAMINATE SYNTHASE"/>
    <property type="match status" value="1"/>
</dbReference>
<keyword evidence="2" id="KW-0808">Transferase</keyword>
<accession>S0G219</accession>
<evidence type="ECO:0000313" key="3">
    <source>
        <dbReference type="Proteomes" id="UP000014216"/>
    </source>
</evidence>
<dbReference type="Pfam" id="PF08666">
    <property type="entry name" value="SAF"/>
    <property type="match status" value="1"/>
</dbReference>
<dbReference type="InterPro" id="IPR051690">
    <property type="entry name" value="PseI-like"/>
</dbReference>
<keyword evidence="3" id="KW-1185">Reference proteome</keyword>
<evidence type="ECO:0000259" key="1">
    <source>
        <dbReference type="PROSITE" id="PS50844"/>
    </source>
</evidence>
<dbReference type="Proteomes" id="UP000014216">
    <property type="component" value="Unassembled WGS sequence"/>
</dbReference>
<dbReference type="NCBIfam" id="TIGR03586">
    <property type="entry name" value="PseI"/>
    <property type="match status" value="1"/>
</dbReference>
<organism evidence="2 3">
    <name type="scientific">Desulfotignum phosphitoxidans DSM 13687</name>
    <dbReference type="NCBI Taxonomy" id="1286635"/>
    <lineage>
        <taxon>Bacteria</taxon>
        <taxon>Pseudomonadati</taxon>
        <taxon>Thermodesulfobacteriota</taxon>
        <taxon>Desulfobacteria</taxon>
        <taxon>Desulfobacterales</taxon>
        <taxon>Desulfobacteraceae</taxon>
        <taxon>Desulfotignum</taxon>
    </lineage>
</organism>
<gene>
    <name evidence="2" type="primary">neuB</name>
    <name evidence="2" type="ORF">Dpo_4c00760</name>
</gene>